<comment type="caution">
    <text evidence="1">The sequence shown here is derived from an EMBL/GenBank/DDBJ whole genome shotgun (WGS) entry which is preliminary data.</text>
</comment>
<organism evidence="1 2">
    <name type="scientific">Streptomyces luteogriseus</name>
    <dbReference type="NCBI Taxonomy" id="68233"/>
    <lineage>
        <taxon>Bacteria</taxon>
        <taxon>Bacillati</taxon>
        <taxon>Actinomycetota</taxon>
        <taxon>Actinomycetes</taxon>
        <taxon>Kitasatosporales</taxon>
        <taxon>Streptomycetaceae</taxon>
        <taxon>Streptomyces</taxon>
    </lineage>
</organism>
<evidence type="ECO:0000313" key="2">
    <source>
        <dbReference type="Proteomes" id="UP000565089"/>
    </source>
</evidence>
<dbReference type="EMBL" id="JACHMS010000001">
    <property type="protein sequence ID" value="MBB4717817.1"/>
    <property type="molecule type" value="Genomic_DNA"/>
</dbReference>
<gene>
    <name evidence="1" type="ORF">BJ965_007699</name>
</gene>
<protein>
    <submittedName>
        <fullName evidence="1">Uncharacterized protein</fullName>
    </submittedName>
</protein>
<keyword evidence="2" id="KW-1185">Reference proteome</keyword>
<proteinExistence type="predicted"/>
<dbReference type="Proteomes" id="UP000565089">
    <property type="component" value="Unassembled WGS sequence"/>
</dbReference>
<dbReference type="AlphaFoldDB" id="A0A7W7DW72"/>
<evidence type="ECO:0000313" key="1">
    <source>
        <dbReference type="EMBL" id="MBB4717817.1"/>
    </source>
</evidence>
<accession>A0A7W7DW72</accession>
<name>A0A7W7DW72_9ACTN</name>
<sequence>MGPVDDQDLHAYAHAVSIRTGWPPAWRCLEQRRSATCLVPSHVGLTSALGRCPCLFGQGRGPGWRHGDLVPYLLRGRRSVAVF</sequence>
<reference evidence="1 2" key="1">
    <citation type="submission" date="2020-08" db="EMBL/GenBank/DDBJ databases">
        <title>Sequencing the genomes of 1000 actinobacteria strains.</title>
        <authorList>
            <person name="Klenk H.-P."/>
        </authorList>
    </citation>
    <scope>NUCLEOTIDE SEQUENCE [LARGE SCALE GENOMIC DNA]</scope>
    <source>
        <strain evidence="1 2">DSM 40483</strain>
    </source>
</reference>